<feature type="transmembrane region" description="Helical" evidence="1">
    <location>
        <begin position="12"/>
        <end position="32"/>
    </location>
</feature>
<keyword evidence="1" id="KW-1133">Transmembrane helix</keyword>
<proteinExistence type="predicted"/>
<evidence type="ECO:0000256" key="1">
    <source>
        <dbReference type="SAM" id="Phobius"/>
    </source>
</evidence>
<evidence type="ECO:0000313" key="2">
    <source>
        <dbReference type="EMBL" id="PWK64674.1"/>
    </source>
</evidence>
<name>A0A316GUA9_9SPHI</name>
<protein>
    <submittedName>
        <fullName evidence="2">Uncharacterized protein</fullName>
    </submittedName>
</protein>
<keyword evidence="1" id="KW-0812">Transmembrane</keyword>
<dbReference type="EMBL" id="QGHA01000026">
    <property type="protein sequence ID" value="PWK64674.1"/>
    <property type="molecule type" value="Genomic_DNA"/>
</dbReference>
<accession>A0A316GUA9</accession>
<keyword evidence="1" id="KW-0472">Membrane</keyword>
<reference evidence="2 3" key="1">
    <citation type="submission" date="2018-05" db="EMBL/GenBank/DDBJ databases">
        <title>Genomic Encyclopedia of Archaeal and Bacterial Type Strains, Phase II (KMG-II): from individual species to whole genera.</title>
        <authorList>
            <person name="Goeker M."/>
        </authorList>
    </citation>
    <scope>NUCLEOTIDE SEQUENCE [LARGE SCALE GENOMIC DNA]</scope>
    <source>
        <strain evidence="2 3">DSM 19975</strain>
    </source>
</reference>
<gene>
    <name evidence="2" type="ORF">LX99_05078</name>
</gene>
<dbReference type="Proteomes" id="UP000245678">
    <property type="component" value="Unassembled WGS sequence"/>
</dbReference>
<dbReference type="AlphaFoldDB" id="A0A316GUA9"/>
<evidence type="ECO:0000313" key="3">
    <source>
        <dbReference type="Proteomes" id="UP000245678"/>
    </source>
</evidence>
<comment type="caution">
    <text evidence="2">The sequence shown here is derived from an EMBL/GenBank/DDBJ whole genome shotgun (WGS) entry which is preliminary data.</text>
</comment>
<keyword evidence="3" id="KW-1185">Reference proteome</keyword>
<organism evidence="2 3">
    <name type="scientific">Mucilaginibacter oryzae</name>
    <dbReference type="NCBI Taxonomy" id="468058"/>
    <lineage>
        <taxon>Bacteria</taxon>
        <taxon>Pseudomonadati</taxon>
        <taxon>Bacteroidota</taxon>
        <taxon>Sphingobacteriia</taxon>
        <taxon>Sphingobacteriales</taxon>
        <taxon>Sphingobacteriaceae</taxon>
        <taxon>Mucilaginibacter</taxon>
    </lineage>
</organism>
<sequence length="121" mass="13747">MGYEHTLKSFEAQRVLFFMVSSFVGGFAPLNLHHPVIARYEAIANYTEADLPACDCFVPRNDVLLFLIQQLLIITQNMFLNRFGQSHQVRVITRLGNIFYLAVFHQNADVTVTRAVSVIAD</sequence>